<dbReference type="AlphaFoldDB" id="A0AAE0C6T1"/>
<keyword evidence="3" id="KW-1185">Reference proteome</keyword>
<comment type="caution">
    <text evidence="2">The sequence shown here is derived from an EMBL/GenBank/DDBJ whole genome shotgun (WGS) entry which is preliminary data.</text>
</comment>
<accession>A0AAE0C6T1</accession>
<evidence type="ECO:0000313" key="3">
    <source>
        <dbReference type="Proteomes" id="UP001190700"/>
    </source>
</evidence>
<dbReference type="EMBL" id="LGRX02027276">
    <property type="protein sequence ID" value="KAK3249506.1"/>
    <property type="molecule type" value="Genomic_DNA"/>
</dbReference>
<name>A0AAE0C6T1_9CHLO</name>
<protein>
    <submittedName>
        <fullName evidence="2">Uncharacterized protein</fullName>
    </submittedName>
</protein>
<reference evidence="2 3" key="1">
    <citation type="journal article" date="2015" name="Genome Biol. Evol.">
        <title>Comparative Genomics of a Bacterivorous Green Alga Reveals Evolutionary Causalities and Consequences of Phago-Mixotrophic Mode of Nutrition.</title>
        <authorList>
            <person name="Burns J.A."/>
            <person name="Paasch A."/>
            <person name="Narechania A."/>
            <person name="Kim E."/>
        </authorList>
    </citation>
    <scope>NUCLEOTIDE SEQUENCE [LARGE SCALE GENOMIC DNA]</scope>
    <source>
        <strain evidence="2 3">PLY_AMNH</strain>
    </source>
</reference>
<organism evidence="2 3">
    <name type="scientific">Cymbomonas tetramitiformis</name>
    <dbReference type="NCBI Taxonomy" id="36881"/>
    <lineage>
        <taxon>Eukaryota</taxon>
        <taxon>Viridiplantae</taxon>
        <taxon>Chlorophyta</taxon>
        <taxon>Pyramimonadophyceae</taxon>
        <taxon>Pyramimonadales</taxon>
        <taxon>Pyramimonadaceae</taxon>
        <taxon>Cymbomonas</taxon>
    </lineage>
</organism>
<feature type="region of interest" description="Disordered" evidence="1">
    <location>
        <begin position="92"/>
        <end position="111"/>
    </location>
</feature>
<gene>
    <name evidence="2" type="ORF">CYMTET_41059</name>
</gene>
<dbReference type="Proteomes" id="UP001190700">
    <property type="component" value="Unassembled WGS sequence"/>
</dbReference>
<proteinExistence type="predicted"/>
<evidence type="ECO:0000313" key="2">
    <source>
        <dbReference type="EMBL" id="KAK3249506.1"/>
    </source>
</evidence>
<feature type="region of interest" description="Disordered" evidence="1">
    <location>
        <begin position="42"/>
        <end position="70"/>
    </location>
</feature>
<sequence>MQLALSHFRHSENSEVSSAASPPISLQIVVSDTCTVVGGAQDAGSAAVDSDRQFDDFDSSVEDDESEYPVGYFDDSEDSLVAEERDVGHLAPPLFSDSGLEQEELGTGSQLLPYGGVLDPSLEDDFLPQNDFDDVPNSFVEPLAEAEDEVAEFSETITAEYAAEEWAAWDAEAHDSYDSGGADFYDGGYSYEESYDDYSGDGYY</sequence>
<evidence type="ECO:0000256" key="1">
    <source>
        <dbReference type="SAM" id="MobiDB-lite"/>
    </source>
</evidence>
<feature type="compositionally biased region" description="Acidic residues" evidence="1">
    <location>
        <begin position="56"/>
        <end position="67"/>
    </location>
</feature>